<keyword evidence="2" id="KW-1185">Reference proteome</keyword>
<gene>
    <name evidence="1" type="ORF">TrLO_g8728</name>
</gene>
<dbReference type="EMBL" id="BRXW01000507">
    <property type="protein sequence ID" value="GMH61367.1"/>
    <property type="molecule type" value="Genomic_DNA"/>
</dbReference>
<reference evidence="2" key="1">
    <citation type="journal article" date="2023" name="Commun. Biol.">
        <title>Genome analysis of Parmales, the sister group of diatoms, reveals the evolutionary specialization of diatoms from phago-mixotrophs to photoautotrophs.</title>
        <authorList>
            <person name="Ban H."/>
            <person name="Sato S."/>
            <person name="Yoshikawa S."/>
            <person name="Yamada K."/>
            <person name="Nakamura Y."/>
            <person name="Ichinomiya M."/>
            <person name="Sato N."/>
            <person name="Blanc-Mathieu R."/>
            <person name="Endo H."/>
            <person name="Kuwata A."/>
            <person name="Ogata H."/>
        </authorList>
    </citation>
    <scope>NUCLEOTIDE SEQUENCE [LARGE SCALE GENOMIC DNA]</scope>
    <source>
        <strain evidence="2">NIES 3700</strain>
    </source>
</reference>
<protein>
    <submittedName>
        <fullName evidence="1">Uncharacterized protein</fullName>
    </submittedName>
</protein>
<sequence length="179" mass="19715">MILVLCTVPSAVALRLPAMANRRAFIVTATSSLLIPTSPARTSAAETSTLSSDLFSLETSLSQLNKIPTLITNQKWDSVRAVLLEPPLKDLWAKNTPFTKAYASKVEDELSALEASDELLTHLRYLDMSVYNNVFNPIATEGESGASKELIRSYWEDPKRELSSCISEVKTLIELGQKP</sequence>
<dbReference type="Proteomes" id="UP001165122">
    <property type="component" value="Unassembled WGS sequence"/>
</dbReference>
<evidence type="ECO:0000313" key="2">
    <source>
        <dbReference type="Proteomes" id="UP001165122"/>
    </source>
</evidence>
<organism evidence="1 2">
    <name type="scientific">Triparma laevis f. longispina</name>
    <dbReference type="NCBI Taxonomy" id="1714387"/>
    <lineage>
        <taxon>Eukaryota</taxon>
        <taxon>Sar</taxon>
        <taxon>Stramenopiles</taxon>
        <taxon>Ochrophyta</taxon>
        <taxon>Bolidophyceae</taxon>
        <taxon>Parmales</taxon>
        <taxon>Triparmaceae</taxon>
        <taxon>Triparma</taxon>
    </lineage>
</organism>
<name>A0A9W7E020_9STRA</name>
<dbReference type="AlphaFoldDB" id="A0A9W7E020"/>
<evidence type="ECO:0000313" key="1">
    <source>
        <dbReference type="EMBL" id="GMH61367.1"/>
    </source>
</evidence>
<accession>A0A9W7E020</accession>
<comment type="caution">
    <text evidence="1">The sequence shown here is derived from an EMBL/GenBank/DDBJ whole genome shotgun (WGS) entry which is preliminary data.</text>
</comment>
<dbReference type="OrthoDB" id="44284at2759"/>
<proteinExistence type="predicted"/>